<feature type="compositionally biased region" description="Polar residues" evidence="1">
    <location>
        <begin position="77"/>
        <end position="94"/>
    </location>
</feature>
<sequence>MANRSAVLPTEEHSQRDTPSHHHEVSKSYYNRQENIFQPSIRTTAQYAGSTKKHVPVIDIESFPKENPKLHVPTQDARFSSDTQPSSRFSNNSQKKNERAQKNSFNLTSKKQSTYSDHIPVFHRSPNKDLASNKRASSKGNSKNSTKCIPSSQISSKSKLPPKPHAASGKIALTINDVGGSSSRNTKGHNIGENRLIKNQSLLPEPSYSDSETDTLNNNATEFQSDIDIKETATVDIQDFVETVDTVTQETETHPATDQLPIDSEIKTPAHSESPFVTTDDIETSSNCMDSPACVEQKTVHVTANDKDPNENTMSSIASTTQEADVSNASTYGNEFRGNPTNSIAPVTGKTMCKQQSVRYSIEAEILCNANQSAILKAPKAVNTKPVNTRASSKNRKSVPKQTEYDPKVRVFVDVASIFFIKEYLSKLKEAEDVVKRSKSEFEAKKKFTMFLPEAFNNSSFSESTLEVQFFVDVDLNTIIIREAFQQLYGRFNVRNVRVHYNNKGERLGSGTMVVVEDYTEGVKNWVPDRDWRALRMMPLRTRDMIRHSEAIVKIYLEFQSHILWTEEKIEVFIPTGYSYLWFAKRFKEKLQDEFHATDFKLVYDVNGQCMKVAIILLTYANAETLNKVLRCNEVFDPKLRIRMLEVVDKPIDFASRE</sequence>
<evidence type="ECO:0000313" key="2">
    <source>
        <dbReference type="EMBL" id="EFP02899.1"/>
    </source>
</evidence>
<dbReference type="FunCoup" id="E3LM24">
    <property type="interactions" value="546"/>
</dbReference>
<proteinExistence type="predicted"/>
<evidence type="ECO:0000313" key="3">
    <source>
        <dbReference type="Proteomes" id="UP000008281"/>
    </source>
</evidence>
<feature type="compositionally biased region" description="Polar residues" evidence="1">
    <location>
        <begin position="102"/>
        <end position="116"/>
    </location>
</feature>
<evidence type="ECO:0000256" key="1">
    <source>
        <dbReference type="SAM" id="MobiDB-lite"/>
    </source>
</evidence>
<dbReference type="EMBL" id="DS268411">
    <property type="protein sequence ID" value="EFP02899.1"/>
    <property type="molecule type" value="Genomic_DNA"/>
</dbReference>
<protein>
    <submittedName>
        <fullName evidence="2">Uncharacterized protein</fullName>
    </submittedName>
</protein>
<dbReference type="InParanoid" id="E3LM24"/>
<dbReference type="HOGENOM" id="CLU_416943_0_0_1"/>
<keyword evidence="3" id="KW-1185">Reference proteome</keyword>
<feature type="region of interest" description="Disordered" evidence="1">
    <location>
        <begin position="62"/>
        <end position="217"/>
    </location>
</feature>
<dbReference type="eggNOG" id="ENOG502TINY">
    <property type="taxonomic scope" value="Eukaryota"/>
</dbReference>
<dbReference type="Proteomes" id="UP000008281">
    <property type="component" value="Unassembled WGS sequence"/>
</dbReference>
<gene>
    <name evidence="2" type="ORF">CRE_28382</name>
</gene>
<reference evidence="2" key="1">
    <citation type="submission" date="2007-07" db="EMBL/GenBank/DDBJ databases">
        <title>PCAP assembly of the Caenorhabditis remanei genome.</title>
        <authorList>
            <consortium name="The Caenorhabditis remanei Sequencing Consortium"/>
            <person name="Wilson R.K."/>
        </authorList>
    </citation>
    <scope>NUCLEOTIDE SEQUENCE [LARGE SCALE GENOMIC DNA]</scope>
    <source>
        <strain evidence="2">PB4641</strain>
    </source>
</reference>
<name>E3LM24_CAERE</name>
<feature type="compositionally biased region" description="Polar residues" evidence="1">
    <location>
        <begin position="197"/>
        <end position="217"/>
    </location>
</feature>
<organism evidence="3">
    <name type="scientific">Caenorhabditis remanei</name>
    <name type="common">Caenorhabditis vulgaris</name>
    <dbReference type="NCBI Taxonomy" id="31234"/>
    <lineage>
        <taxon>Eukaryota</taxon>
        <taxon>Metazoa</taxon>
        <taxon>Ecdysozoa</taxon>
        <taxon>Nematoda</taxon>
        <taxon>Chromadorea</taxon>
        <taxon>Rhabditida</taxon>
        <taxon>Rhabditina</taxon>
        <taxon>Rhabditomorpha</taxon>
        <taxon>Rhabditoidea</taxon>
        <taxon>Rhabditidae</taxon>
        <taxon>Peloderinae</taxon>
        <taxon>Caenorhabditis</taxon>
    </lineage>
</organism>
<accession>E3LM24</accession>
<dbReference type="OrthoDB" id="5908787at2759"/>
<feature type="compositionally biased region" description="Polar residues" evidence="1">
    <location>
        <begin position="134"/>
        <end position="158"/>
    </location>
</feature>
<feature type="compositionally biased region" description="Basic and acidic residues" evidence="1">
    <location>
        <begin position="10"/>
        <end position="26"/>
    </location>
</feature>
<feature type="region of interest" description="Disordered" evidence="1">
    <location>
        <begin position="1"/>
        <end position="33"/>
    </location>
</feature>
<dbReference type="AlphaFoldDB" id="E3LM24"/>